<feature type="signal peptide" evidence="1">
    <location>
        <begin position="1"/>
        <end position="20"/>
    </location>
</feature>
<dbReference type="PANTHER" id="PTHR21679:SF4">
    <property type="entry name" value="DOMAIN OF UNKNOWN FUNCTION DB DOMAIN-CONTAINING PROTEIN"/>
    <property type="match status" value="1"/>
</dbReference>
<organism evidence="3 4">
    <name type="scientific">Plectus sambesii</name>
    <dbReference type="NCBI Taxonomy" id="2011161"/>
    <lineage>
        <taxon>Eukaryota</taxon>
        <taxon>Metazoa</taxon>
        <taxon>Ecdysozoa</taxon>
        <taxon>Nematoda</taxon>
        <taxon>Chromadorea</taxon>
        <taxon>Plectida</taxon>
        <taxon>Plectina</taxon>
        <taxon>Plectoidea</taxon>
        <taxon>Plectidae</taxon>
        <taxon>Plectus</taxon>
    </lineage>
</organism>
<feature type="domain" description="Domain of unknown function DB" evidence="2">
    <location>
        <begin position="149"/>
        <end position="256"/>
    </location>
</feature>
<proteinExistence type="predicted"/>
<dbReference type="Pfam" id="PF01682">
    <property type="entry name" value="DB"/>
    <property type="match status" value="1"/>
</dbReference>
<sequence length="264" mass="29268">MNFVSTSAVVFCFLTVAVSADLPPCDSIPKLLCCTDRVLEKCLAGCLSYVNERCRHKLTKFDLINPSKTPKALADKSQVVDVPIPAKSEPLQETVEEVEGDISFLNSKYPVTRVNDADENPDLCGTELAKPPFAPCISRRVADDVFLSCCKQFVPSNCHGLCTYEHREEVASKQLIAAVKDSKCDMKHLSAILYCAAQNRDNRNCCKSLGLNHPELQVGDRCLRMCNIARSGDRIGSLEQSDLVCLSNWNVMMYCHRSGLRTIN</sequence>
<feature type="chain" id="PRO_5037064566" description="Domain of unknown function DB domain-containing protein" evidence="1">
    <location>
        <begin position="21"/>
        <end position="264"/>
    </location>
</feature>
<evidence type="ECO:0000256" key="1">
    <source>
        <dbReference type="SAM" id="SignalP"/>
    </source>
</evidence>
<dbReference type="Proteomes" id="UP000887566">
    <property type="component" value="Unplaced"/>
</dbReference>
<protein>
    <recommendedName>
        <fullName evidence="2">Domain of unknown function DB domain-containing protein</fullName>
    </recommendedName>
</protein>
<evidence type="ECO:0000313" key="3">
    <source>
        <dbReference type="Proteomes" id="UP000887566"/>
    </source>
</evidence>
<dbReference type="AlphaFoldDB" id="A0A914WBW1"/>
<dbReference type="WBParaSite" id="PSAMB.scaffold3804size16838.g22602.t1">
    <property type="protein sequence ID" value="PSAMB.scaffold3804size16838.g22602.t1"/>
    <property type="gene ID" value="PSAMB.scaffold3804size16838.g22602"/>
</dbReference>
<keyword evidence="1" id="KW-0732">Signal</keyword>
<reference evidence="4" key="1">
    <citation type="submission" date="2022-11" db="UniProtKB">
        <authorList>
            <consortium name="WormBaseParasite"/>
        </authorList>
    </citation>
    <scope>IDENTIFICATION</scope>
</reference>
<evidence type="ECO:0000259" key="2">
    <source>
        <dbReference type="Pfam" id="PF01682"/>
    </source>
</evidence>
<keyword evidence="3" id="KW-1185">Reference proteome</keyword>
<dbReference type="PANTHER" id="PTHR21679">
    <property type="entry name" value="DOMAIN OF UNKNOWN FUNCTION DB DOMAIN-CONTAINING PROTEIN-RELATED"/>
    <property type="match status" value="1"/>
</dbReference>
<evidence type="ECO:0000313" key="4">
    <source>
        <dbReference type="WBParaSite" id="PSAMB.scaffold3804size16838.g22602.t1"/>
    </source>
</evidence>
<dbReference type="InterPro" id="IPR002602">
    <property type="entry name" value="DB"/>
</dbReference>
<name>A0A914WBW1_9BILA</name>
<accession>A0A914WBW1</accession>